<dbReference type="PANTHER" id="PTHR42695">
    <property type="entry name" value="GLUTAMINE AMIDOTRANSFERASE YLR126C-RELATED"/>
    <property type="match status" value="1"/>
</dbReference>
<dbReference type="InterPro" id="IPR044992">
    <property type="entry name" value="ChyE-like"/>
</dbReference>
<proteinExistence type="predicted"/>
<dbReference type="AlphaFoldDB" id="A0A285PEH2"/>
<protein>
    <submittedName>
        <fullName evidence="2">GMP synthase (Glutamine-hydrolysing)</fullName>
    </submittedName>
</protein>
<sequence length="234" mass="25273">MLKVAVVIRHVDFEDLGCFEGVLSDHGYKIYYYDVGVNEIWTLDPCIPELLIILGGPVGVNQMDDYPFLQEEQHILEARLEANKPTLGICLGAQQMAAALGGEITPMEEKEIGFSTLTLSDEGKQGPLAELDGVPVLHWHGDQILLPDGATQLASTEHCPVQAFSMGANILGLQFHPEADAESGLERWLVGHAAELASAGIDPSDLRDDAIKYGPALKAAGQAMLKTWLEGLNS</sequence>
<dbReference type="PANTHER" id="PTHR42695:SF5">
    <property type="entry name" value="GLUTAMINE AMIDOTRANSFERASE YLR126C-RELATED"/>
    <property type="match status" value="1"/>
</dbReference>
<dbReference type="Proteomes" id="UP000219439">
    <property type="component" value="Unassembled WGS sequence"/>
</dbReference>
<dbReference type="RefSeq" id="WP_097153993.1">
    <property type="nucleotide sequence ID" value="NZ_OBEL01000002.1"/>
</dbReference>
<organism evidence="2 3">
    <name type="scientific">Cohaesibacter gelatinilyticus</name>
    <dbReference type="NCBI Taxonomy" id="372072"/>
    <lineage>
        <taxon>Bacteria</taxon>
        <taxon>Pseudomonadati</taxon>
        <taxon>Pseudomonadota</taxon>
        <taxon>Alphaproteobacteria</taxon>
        <taxon>Hyphomicrobiales</taxon>
        <taxon>Cohaesibacteraceae</taxon>
    </lineage>
</organism>
<dbReference type="InterPro" id="IPR017926">
    <property type="entry name" value="GATASE"/>
</dbReference>
<gene>
    <name evidence="2" type="ORF">SAMN06265368_2753</name>
</gene>
<evidence type="ECO:0000259" key="1">
    <source>
        <dbReference type="Pfam" id="PF00117"/>
    </source>
</evidence>
<accession>A0A285PEH2</accession>
<dbReference type="EMBL" id="OBEL01000002">
    <property type="protein sequence ID" value="SNZ19663.1"/>
    <property type="molecule type" value="Genomic_DNA"/>
</dbReference>
<feature type="domain" description="Glutamine amidotransferase" evidence="1">
    <location>
        <begin position="28"/>
        <end position="182"/>
    </location>
</feature>
<dbReference type="GO" id="GO:0005829">
    <property type="term" value="C:cytosol"/>
    <property type="evidence" value="ECO:0007669"/>
    <property type="project" value="TreeGrafter"/>
</dbReference>
<evidence type="ECO:0000313" key="3">
    <source>
        <dbReference type="Proteomes" id="UP000219439"/>
    </source>
</evidence>
<dbReference type="SUPFAM" id="SSF52317">
    <property type="entry name" value="Class I glutamine amidotransferase-like"/>
    <property type="match status" value="1"/>
</dbReference>
<name>A0A285PEH2_9HYPH</name>
<dbReference type="Pfam" id="PF00117">
    <property type="entry name" value="GATase"/>
    <property type="match status" value="1"/>
</dbReference>
<dbReference type="CDD" id="cd01741">
    <property type="entry name" value="GATase1_1"/>
    <property type="match status" value="1"/>
</dbReference>
<dbReference type="InterPro" id="IPR029062">
    <property type="entry name" value="Class_I_gatase-like"/>
</dbReference>
<keyword evidence="3" id="KW-1185">Reference proteome</keyword>
<evidence type="ECO:0000313" key="2">
    <source>
        <dbReference type="EMBL" id="SNZ19663.1"/>
    </source>
</evidence>
<dbReference type="Gene3D" id="3.40.50.880">
    <property type="match status" value="1"/>
</dbReference>
<dbReference type="NCBIfam" id="NF005458">
    <property type="entry name" value="PRK07053.1"/>
    <property type="match status" value="1"/>
</dbReference>
<reference evidence="2 3" key="1">
    <citation type="submission" date="2017-09" db="EMBL/GenBank/DDBJ databases">
        <authorList>
            <person name="Ehlers B."/>
            <person name="Leendertz F.H."/>
        </authorList>
    </citation>
    <scope>NUCLEOTIDE SEQUENCE [LARGE SCALE GENOMIC DNA]</scope>
    <source>
        <strain evidence="2 3">DSM 18289</strain>
    </source>
</reference>
<dbReference type="OrthoDB" id="9813383at2"/>
<dbReference type="PROSITE" id="PS51273">
    <property type="entry name" value="GATASE_TYPE_1"/>
    <property type="match status" value="1"/>
</dbReference>